<accession>A0ABX2AUD0</accession>
<evidence type="ECO:0000313" key="1">
    <source>
        <dbReference type="EMBL" id="NPE14339.1"/>
    </source>
</evidence>
<reference evidence="1 2" key="1">
    <citation type="submission" date="2020-05" db="EMBL/GenBank/DDBJ databases">
        <title>Distinct polysaccharide utilization as determinants for interspecies competition between intestinal Prevotella spp.</title>
        <authorList>
            <person name="Galvez E.J.C."/>
            <person name="Iljazovic A."/>
            <person name="Strowig T."/>
        </authorList>
    </citation>
    <scope>NUCLEOTIDE SEQUENCE [LARGE SCALE GENOMIC DNA]</scope>
    <source>
        <strain evidence="1 2">PROD</strain>
    </source>
</reference>
<protein>
    <recommendedName>
        <fullName evidence="3">Lipoprotein</fullName>
    </recommendedName>
</protein>
<evidence type="ECO:0008006" key="3">
    <source>
        <dbReference type="Google" id="ProtNLM"/>
    </source>
</evidence>
<evidence type="ECO:0000313" key="2">
    <source>
        <dbReference type="Proteomes" id="UP001193734"/>
    </source>
</evidence>
<comment type="caution">
    <text evidence="1">The sequence shown here is derived from an EMBL/GenBank/DDBJ whole genome shotgun (WGS) entry which is preliminary data.</text>
</comment>
<dbReference type="PROSITE" id="PS51257">
    <property type="entry name" value="PROKAR_LIPOPROTEIN"/>
    <property type="match status" value="1"/>
</dbReference>
<dbReference type="GeneID" id="82157779"/>
<proteinExistence type="predicted"/>
<dbReference type="Proteomes" id="UP001193734">
    <property type="component" value="Unassembled WGS sequence"/>
</dbReference>
<name>A0ABX2AUD0_9BACT</name>
<keyword evidence="2" id="KW-1185">Reference proteome</keyword>
<organism evidence="1 2">
    <name type="scientific">Xylanibacter rodentium</name>
    <dbReference type="NCBI Taxonomy" id="2736289"/>
    <lineage>
        <taxon>Bacteria</taxon>
        <taxon>Pseudomonadati</taxon>
        <taxon>Bacteroidota</taxon>
        <taxon>Bacteroidia</taxon>
        <taxon>Bacteroidales</taxon>
        <taxon>Prevotellaceae</taxon>
        <taxon>Xylanibacter</taxon>
    </lineage>
</organism>
<dbReference type="EMBL" id="JABKKE010000012">
    <property type="protein sequence ID" value="NPE14339.1"/>
    <property type="molecule type" value="Genomic_DNA"/>
</dbReference>
<sequence length="127" mass="14528">MKRKLFINITMCMVMLLSVSCGQQHDAEHIVKEFMKENMKDAAAMSSLDFDRMDSTRLINDSIITSIRAHAGESGIYKTEISYGNGKSGKGKKLFILRARYRVDDVDWCDTYYLDADLKRVVAFKTN</sequence>
<dbReference type="RefSeq" id="WP_172175619.1">
    <property type="nucleotide sequence ID" value="NZ_CASGIA010000022.1"/>
</dbReference>
<gene>
    <name evidence="1" type="ORF">HPS55_08370</name>
</gene>